<dbReference type="PANTHER" id="PTHR44591:SF3">
    <property type="entry name" value="RESPONSE REGULATORY DOMAIN-CONTAINING PROTEIN"/>
    <property type="match status" value="1"/>
</dbReference>
<dbReference type="PANTHER" id="PTHR44591">
    <property type="entry name" value="STRESS RESPONSE REGULATOR PROTEIN 1"/>
    <property type="match status" value="1"/>
</dbReference>
<dbReference type="SUPFAM" id="SSF47226">
    <property type="entry name" value="Histidine-containing phosphotransfer domain, HPT domain"/>
    <property type="match status" value="1"/>
</dbReference>
<proteinExistence type="predicted"/>
<dbReference type="Gene3D" id="1.20.120.160">
    <property type="entry name" value="HPT domain"/>
    <property type="match status" value="1"/>
</dbReference>
<dbReference type="PROSITE" id="PS50110">
    <property type="entry name" value="RESPONSE_REGULATORY"/>
    <property type="match status" value="1"/>
</dbReference>
<dbReference type="InterPro" id="IPR050595">
    <property type="entry name" value="Bact_response_regulator"/>
</dbReference>
<evidence type="ECO:0000256" key="3">
    <source>
        <dbReference type="PROSITE-ProRule" id="PRU00110"/>
    </source>
</evidence>
<gene>
    <name evidence="7" type="ORF">FHW12_000253</name>
</gene>
<keyword evidence="8" id="KW-1185">Reference proteome</keyword>
<dbReference type="CDD" id="cd17546">
    <property type="entry name" value="REC_hyHK_CKI1_RcsC-like"/>
    <property type="match status" value="1"/>
</dbReference>
<evidence type="ECO:0000259" key="5">
    <source>
        <dbReference type="PROSITE" id="PS50110"/>
    </source>
</evidence>
<feature type="domain" description="HPt" evidence="6">
    <location>
        <begin position="165"/>
        <end position="255"/>
    </location>
</feature>
<organism evidence="7 8">
    <name type="scientific">Dokdonella fugitiva</name>
    <dbReference type="NCBI Taxonomy" id="328517"/>
    <lineage>
        <taxon>Bacteria</taxon>
        <taxon>Pseudomonadati</taxon>
        <taxon>Pseudomonadota</taxon>
        <taxon>Gammaproteobacteria</taxon>
        <taxon>Lysobacterales</taxon>
        <taxon>Rhodanobacteraceae</taxon>
        <taxon>Dokdonella</taxon>
    </lineage>
</organism>
<dbReference type="InterPro" id="IPR011006">
    <property type="entry name" value="CheY-like_superfamily"/>
</dbReference>
<evidence type="ECO:0000313" key="8">
    <source>
        <dbReference type="Proteomes" id="UP000550401"/>
    </source>
</evidence>
<dbReference type="Pfam" id="PF01627">
    <property type="entry name" value="Hpt"/>
    <property type="match status" value="1"/>
</dbReference>
<dbReference type="AlphaFoldDB" id="A0A839EWA9"/>
<keyword evidence="2" id="KW-0902">Two-component regulatory system</keyword>
<dbReference type="Pfam" id="PF00072">
    <property type="entry name" value="Response_reg"/>
    <property type="match status" value="1"/>
</dbReference>
<dbReference type="InterPro" id="IPR001789">
    <property type="entry name" value="Sig_transdc_resp-reg_receiver"/>
</dbReference>
<dbReference type="GO" id="GO:0000160">
    <property type="term" value="P:phosphorelay signal transduction system"/>
    <property type="evidence" value="ECO:0007669"/>
    <property type="project" value="UniProtKB-KW"/>
</dbReference>
<dbReference type="GO" id="GO:0004672">
    <property type="term" value="F:protein kinase activity"/>
    <property type="evidence" value="ECO:0007669"/>
    <property type="project" value="UniProtKB-ARBA"/>
</dbReference>
<dbReference type="SMART" id="SM00448">
    <property type="entry name" value="REC"/>
    <property type="match status" value="1"/>
</dbReference>
<feature type="domain" description="Response regulatory" evidence="5">
    <location>
        <begin position="5"/>
        <end position="122"/>
    </location>
</feature>
<dbReference type="SUPFAM" id="SSF52172">
    <property type="entry name" value="CheY-like"/>
    <property type="match status" value="1"/>
</dbReference>
<evidence type="ECO:0000256" key="1">
    <source>
        <dbReference type="ARBA" id="ARBA00022553"/>
    </source>
</evidence>
<protein>
    <submittedName>
        <fullName evidence="7">CheY-like chemotaxis protein/HPt (Histidine-containing phosphotransfer) domain-containing protein</fullName>
    </submittedName>
</protein>
<dbReference type="InterPro" id="IPR008207">
    <property type="entry name" value="Sig_transdc_His_kin_Hpt_dom"/>
</dbReference>
<dbReference type="Gene3D" id="3.40.50.2300">
    <property type="match status" value="1"/>
</dbReference>
<dbReference type="RefSeq" id="WP_182529174.1">
    <property type="nucleotide sequence ID" value="NZ_JACGXL010000001.1"/>
</dbReference>
<evidence type="ECO:0000256" key="2">
    <source>
        <dbReference type="ARBA" id="ARBA00023012"/>
    </source>
</evidence>
<feature type="modified residue" description="4-aspartylphosphate" evidence="4">
    <location>
        <position position="54"/>
    </location>
</feature>
<accession>A0A839EWA9</accession>
<sequence length="255" mass="26313">MNAPRILVADDNPLSLRFLADALADAGADIGEAVDGLAAVRCANASAFDLLLLDARMPGLDGAAALARIRADEGPSRHAIALATTADDGAATAAALRECGFAAVLPKPLRIDTLREAVARHLPAGTAFAATPSRRGGSVHAVRDVDPHDDAALDDEQARRAAGGDEAIVAALRGLFVGELEALPAEVEAFAARDDREALRDRLHRLDASAGFCGVPALVAASARLRNLLDGAAWPAQGVADFLAAGERARRRLSA</sequence>
<feature type="modified residue" description="Phosphohistidine" evidence="3">
    <location>
        <position position="204"/>
    </location>
</feature>
<dbReference type="Proteomes" id="UP000550401">
    <property type="component" value="Unassembled WGS sequence"/>
</dbReference>
<evidence type="ECO:0000259" key="6">
    <source>
        <dbReference type="PROSITE" id="PS50894"/>
    </source>
</evidence>
<evidence type="ECO:0000256" key="4">
    <source>
        <dbReference type="PROSITE-ProRule" id="PRU00169"/>
    </source>
</evidence>
<reference evidence="7 8" key="1">
    <citation type="submission" date="2020-07" db="EMBL/GenBank/DDBJ databases">
        <title>Genomic Encyclopedia of Type Strains, Phase IV (KMG-V): Genome sequencing to study the core and pangenomes of soil and plant-associated prokaryotes.</title>
        <authorList>
            <person name="Whitman W."/>
        </authorList>
    </citation>
    <scope>NUCLEOTIDE SEQUENCE [LARGE SCALE GENOMIC DNA]</scope>
    <source>
        <strain evidence="7 8">RH2WT43</strain>
    </source>
</reference>
<dbReference type="InterPro" id="IPR036641">
    <property type="entry name" value="HPT_dom_sf"/>
</dbReference>
<evidence type="ECO:0000313" key="7">
    <source>
        <dbReference type="EMBL" id="MBA8886062.1"/>
    </source>
</evidence>
<dbReference type="PROSITE" id="PS50894">
    <property type="entry name" value="HPT"/>
    <property type="match status" value="1"/>
</dbReference>
<comment type="caution">
    <text evidence="7">The sequence shown here is derived from an EMBL/GenBank/DDBJ whole genome shotgun (WGS) entry which is preliminary data.</text>
</comment>
<keyword evidence="1 4" id="KW-0597">Phosphoprotein</keyword>
<name>A0A839EWA9_9GAMM</name>
<dbReference type="EMBL" id="JACGXL010000001">
    <property type="protein sequence ID" value="MBA8886062.1"/>
    <property type="molecule type" value="Genomic_DNA"/>
</dbReference>